<evidence type="ECO:0000256" key="1">
    <source>
        <dbReference type="ARBA" id="ARBA00007637"/>
    </source>
</evidence>
<dbReference type="GeneID" id="57094610"/>
<dbReference type="InterPro" id="IPR036291">
    <property type="entry name" value="NAD(P)-bd_dom_sf"/>
</dbReference>
<evidence type="ECO:0000313" key="3">
    <source>
        <dbReference type="EMBL" id="PHJ99554.1"/>
    </source>
</evidence>
<gene>
    <name evidence="3" type="ORF">VF08_25435</name>
</gene>
<dbReference type="InterPro" id="IPR001509">
    <property type="entry name" value="Epimerase_deHydtase"/>
</dbReference>
<proteinExistence type="inferred from homology"/>
<protein>
    <submittedName>
        <fullName evidence="3">NAD-dependent dehydratase</fullName>
    </submittedName>
</protein>
<dbReference type="SUPFAM" id="SSF51735">
    <property type="entry name" value="NAD(P)-binding Rossmann-fold domains"/>
    <property type="match status" value="1"/>
</dbReference>
<evidence type="ECO:0000259" key="2">
    <source>
        <dbReference type="Pfam" id="PF01370"/>
    </source>
</evidence>
<sequence>MNAKLNSYKNCLVTGAAGFIGSHLCDRLLQLSHSVVGLDNLITGRKTNLKVAQTYPRFTFIEQDVASISPEILTDIDWVFHLAGLADLVPSIQNPGQYYYSNLHNTFVLLEACRHAGIEKFIYTASSTCYGIPDQYPTPETYPCHPKHPYGLTKYLGEQLAMHWAQVYQLPALSLRLFNVYGPRSRTTGAYGAVFGVFLAQKLANKPFTVVGDGTQTRDFTFVSDVVEAFIKAAESDITGEIINIGSGKSESVLTLIKLLEGPITHIPKRPGEPDCTWADITKATTLLKWQPQVTLSQGVSEMLANIELWRDAPVWTTETIEQETKLWFEHLGKQ</sequence>
<name>A0A9Q5Z8I5_NOSLI</name>
<dbReference type="Proteomes" id="UP000222310">
    <property type="component" value="Unassembled WGS sequence"/>
</dbReference>
<dbReference type="PRINTS" id="PR01713">
    <property type="entry name" value="NUCEPIMERASE"/>
</dbReference>
<reference evidence="3 4" key="1">
    <citation type="submission" date="2015-02" db="EMBL/GenBank/DDBJ databases">
        <title>Nostoc linckia genome annotation.</title>
        <authorList>
            <person name="Zhou Z."/>
        </authorList>
    </citation>
    <scope>NUCLEOTIDE SEQUENCE [LARGE SCALE GENOMIC DNA]</scope>
    <source>
        <strain evidence="4">z8</strain>
    </source>
</reference>
<comment type="similarity">
    <text evidence="1">Belongs to the NAD(P)-dependent epimerase/dehydratase family.</text>
</comment>
<feature type="domain" description="NAD-dependent epimerase/dehydratase" evidence="2">
    <location>
        <begin position="12"/>
        <end position="246"/>
    </location>
</feature>
<dbReference type="Gene3D" id="3.90.25.10">
    <property type="entry name" value="UDP-galactose 4-epimerase, domain 1"/>
    <property type="match status" value="1"/>
</dbReference>
<dbReference type="RefSeq" id="WP_099070537.1">
    <property type="nucleotide sequence ID" value="NZ_LAHD01000088.1"/>
</dbReference>
<accession>A0A9Q5Z8I5</accession>
<dbReference type="EMBL" id="LAHD01000088">
    <property type="protein sequence ID" value="PHJ99554.1"/>
    <property type="molecule type" value="Genomic_DNA"/>
</dbReference>
<dbReference type="PANTHER" id="PTHR43000">
    <property type="entry name" value="DTDP-D-GLUCOSE 4,6-DEHYDRATASE-RELATED"/>
    <property type="match status" value="1"/>
</dbReference>
<dbReference type="CDD" id="cd05256">
    <property type="entry name" value="UDP_AE_SDR_e"/>
    <property type="match status" value="1"/>
</dbReference>
<dbReference type="Gene3D" id="3.40.50.720">
    <property type="entry name" value="NAD(P)-binding Rossmann-like Domain"/>
    <property type="match status" value="1"/>
</dbReference>
<dbReference type="AlphaFoldDB" id="A0A9Q5Z8I5"/>
<dbReference type="Pfam" id="PF01370">
    <property type="entry name" value="Epimerase"/>
    <property type="match status" value="1"/>
</dbReference>
<evidence type="ECO:0000313" key="4">
    <source>
        <dbReference type="Proteomes" id="UP000222310"/>
    </source>
</evidence>
<comment type="caution">
    <text evidence="3">The sequence shown here is derived from an EMBL/GenBank/DDBJ whole genome shotgun (WGS) entry which is preliminary data.</text>
</comment>
<organism evidence="3 4">
    <name type="scientific">Nostoc linckia z8</name>
    <dbReference type="NCBI Taxonomy" id="1628746"/>
    <lineage>
        <taxon>Bacteria</taxon>
        <taxon>Bacillati</taxon>
        <taxon>Cyanobacteriota</taxon>
        <taxon>Cyanophyceae</taxon>
        <taxon>Nostocales</taxon>
        <taxon>Nostocaceae</taxon>
        <taxon>Nostoc</taxon>
    </lineage>
</organism>